<evidence type="ECO:0008006" key="4">
    <source>
        <dbReference type="Google" id="ProtNLM"/>
    </source>
</evidence>
<name>A0A1M6CXR4_9CLOT</name>
<gene>
    <name evidence="2" type="ORF">SAMN02745941_04146</name>
</gene>
<dbReference type="AlphaFoldDB" id="A0A1M6CXR4"/>
<evidence type="ECO:0000256" key="1">
    <source>
        <dbReference type="SAM" id="Coils"/>
    </source>
</evidence>
<feature type="coiled-coil region" evidence="1">
    <location>
        <begin position="83"/>
        <end position="110"/>
    </location>
</feature>
<accession>A0A1M6CXR4</accession>
<proteinExistence type="predicted"/>
<sequence>MIERELLENIFTCYKELLKIFYTDGDSRSMYAERIFRIDTKLIEEVLIRSDDKDIQELLGVVKKHYNGHLSVPRDGFSEFHIYRENFEEMREANLKLEKIKNELEKYFDSVK</sequence>
<keyword evidence="1" id="KW-0175">Coiled coil</keyword>
<reference evidence="2 3" key="1">
    <citation type="submission" date="2016-11" db="EMBL/GenBank/DDBJ databases">
        <authorList>
            <person name="Jaros S."/>
            <person name="Januszkiewicz K."/>
            <person name="Wedrychowicz H."/>
        </authorList>
    </citation>
    <scope>NUCLEOTIDE SEQUENCE [LARGE SCALE GENOMIC DNA]</scope>
    <source>
        <strain evidence="2 3">DSM 6191</strain>
    </source>
</reference>
<organism evidence="2 3">
    <name type="scientific">Clostridium intestinale DSM 6191</name>
    <dbReference type="NCBI Taxonomy" id="1121320"/>
    <lineage>
        <taxon>Bacteria</taxon>
        <taxon>Bacillati</taxon>
        <taxon>Bacillota</taxon>
        <taxon>Clostridia</taxon>
        <taxon>Eubacteriales</taxon>
        <taxon>Clostridiaceae</taxon>
        <taxon>Clostridium</taxon>
    </lineage>
</organism>
<dbReference type="Proteomes" id="UP000184241">
    <property type="component" value="Unassembled WGS sequence"/>
</dbReference>
<protein>
    <recommendedName>
        <fullName evidence="4">HEPN domain-containing protein</fullName>
    </recommendedName>
</protein>
<dbReference type="EMBL" id="FQXU01000017">
    <property type="protein sequence ID" value="SHI65641.1"/>
    <property type="molecule type" value="Genomic_DNA"/>
</dbReference>
<dbReference type="RefSeq" id="WP_073022470.1">
    <property type="nucleotide sequence ID" value="NZ_FQXU01000017.1"/>
</dbReference>
<evidence type="ECO:0000313" key="3">
    <source>
        <dbReference type="Proteomes" id="UP000184241"/>
    </source>
</evidence>
<evidence type="ECO:0000313" key="2">
    <source>
        <dbReference type="EMBL" id="SHI65641.1"/>
    </source>
</evidence>